<proteinExistence type="inferred from homology"/>
<feature type="compositionally biased region" description="Basic and acidic residues" evidence="10">
    <location>
        <begin position="172"/>
        <end position="184"/>
    </location>
</feature>
<keyword evidence="8" id="KW-0804">Transcription</keyword>
<keyword evidence="9" id="KW-0539">Nucleus</keyword>
<dbReference type="InterPro" id="IPR036867">
    <property type="entry name" value="R3H_dom_sf"/>
</dbReference>
<evidence type="ECO:0000259" key="11">
    <source>
        <dbReference type="PROSITE" id="PS51061"/>
    </source>
</evidence>
<dbReference type="GO" id="GO:0008270">
    <property type="term" value="F:zinc ion binding"/>
    <property type="evidence" value="ECO:0007669"/>
    <property type="project" value="UniProtKB-KW"/>
</dbReference>
<evidence type="ECO:0000256" key="9">
    <source>
        <dbReference type="ARBA" id="ARBA00023242"/>
    </source>
</evidence>
<dbReference type="Pfam" id="PF01422">
    <property type="entry name" value="zf-NF-X1"/>
    <property type="match status" value="6"/>
</dbReference>
<keyword evidence="7" id="KW-0805">Transcription regulation</keyword>
<keyword evidence="13" id="KW-1185">Reference proteome</keyword>
<evidence type="ECO:0000256" key="3">
    <source>
        <dbReference type="ARBA" id="ARBA00022723"/>
    </source>
</evidence>
<feature type="region of interest" description="Disordered" evidence="10">
    <location>
        <begin position="1"/>
        <end position="185"/>
    </location>
</feature>
<name>A0A2T3ZPN0_TRIA4</name>
<keyword evidence="4" id="KW-0677">Repeat</keyword>
<dbReference type="Proteomes" id="UP000240493">
    <property type="component" value="Unassembled WGS sequence"/>
</dbReference>
<dbReference type="InterPro" id="IPR000967">
    <property type="entry name" value="Znf_NFX1"/>
</dbReference>
<dbReference type="SMART" id="SM00438">
    <property type="entry name" value="ZnF_NFX"/>
    <property type="match status" value="10"/>
</dbReference>
<feature type="compositionally biased region" description="Polar residues" evidence="10">
    <location>
        <begin position="28"/>
        <end position="39"/>
    </location>
</feature>
<dbReference type="SMART" id="SM00393">
    <property type="entry name" value="R3H"/>
    <property type="match status" value="1"/>
</dbReference>
<evidence type="ECO:0000313" key="13">
    <source>
        <dbReference type="Proteomes" id="UP000240493"/>
    </source>
</evidence>
<dbReference type="InterPro" id="IPR034078">
    <property type="entry name" value="NFX1_fam"/>
</dbReference>
<organism evidence="12 13">
    <name type="scientific">Trichoderma asperellum (strain ATCC 204424 / CBS 433.97 / NBRC 101777)</name>
    <dbReference type="NCBI Taxonomy" id="1042311"/>
    <lineage>
        <taxon>Eukaryota</taxon>
        <taxon>Fungi</taxon>
        <taxon>Dikarya</taxon>
        <taxon>Ascomycota</taxon>
        <taxon>Pezizomycotina</taxon>
        <taxon>Sordariomycetes</taxon>
        <taxon>Hypocreomycetidae</taxon>
        <taxon>Hypocreales</taxon>
        <taxon>Hypocreaceae</taxon>
        <taxon>Trichoderma</taxon>
    </lineage>
</organism>
<gene>
    <name evidence="12" type="ORF">M441DRAFT_182508</name>
</gene>
<dbReference type="Gene3D" id="3.30.1370.50">
    <property type="entry name" value="R3H-like domain"/>
    <property type="match status" value="1"/>
</dbReference>
<evidence type="ECO:0000256" key="6">
    <source>
        <dbReference type="ARBA" id="ARBA00022833"/>
    </source>
</evidence>
<dbReference type="InterPro" id="IPR001374">
    <property type="entry name" value="R3H_dom"/>
</dbReference>
<dbReference type="CDD" id="cd06008">
    <property type="entry name" value="NF-X1-zinc-finger"/>
    <property type="match status" value="5"/>
</dbReference>
<keyword evidence="5" id="KW-0863">Zinc-finger</keyword>
<dbReference type="GO" id="GO:0000977">
    <property type="term" value="F:RNA polymerase II transcription regulatory region sequence-specific DNA binding"/>
    <property type="evidence" value="ECO:0007669"/>
    <property type="project" value="TreeGrafter"/>
</dbReference>
<evidence type="ECO:0000313" key="12">
    <source>
        <dbReference type="EMBL" id="PTB46768.1"/>
    </source>
</evidence>
<dbReference type="GO" id="GO:0005634">
    <property type="term" value="C:nucleus"/>
    <property type="evidence" value="ECO:0007669"/>
    <property type="project" value="UniProtKB-SubCell"/>
</dbReference>
<evidence type="ECO:0000256" key="4">
    <source>
        <dbReference type="ARBA" id="ARBA00022737"/>
    </source>
</evidence>
<evidence type="ECO:0000256" key="7">
    <source>
        <dbReference type="ARBA" id="ARBA00023015"/>
    </source>
</evidence>
<dbReference type="STRING" id="1042311.A0A2T3ZPN0"/>
<reference evidence="12 13" key="1">
    <citation type="submission" date="2016-07" db="EMBL/GenBank/DDBJ databases">
        <title>Multiple horizontal gene transfer events from other fungi enriched the ability of initially mycotrophic Trichoderma (Ascomycota) to feed on dead plant biomass.</title>
        <authorList>
            <consortium name="DOE Joint Genome Institute"/>
            <person name="Aerts A."/>
            <person name="Atanasova L."/>
            <person name="Chenthamara K."/>
            <person name="Zhang J."/>
            <person name="Grujic M."/>
            <person name="Henrissat B."/>
            <person name="Kuo A."/>
            <person name="Salamov A."/>
            <person name="Lipzen A."/>
            <person name="Labutti K."/>
            <person name="Barry K."/>
            <person name="Miao Y."/>
            <person name="Rahimi M.J."/>
            <person name="Shen Q."/>
            <person name="Grigoriev I.V."/>
            <person name="Kubicek C.P."/>
            <person name="Druzhinina I.S."/>
        </authorList>
    </citation>
    <scope>NUCLEOTIDE SEQUENCE [LARGE SCALE GENOMIC DNA]</scope>
    <source>
        <strain evidence="12 13">CBS 433.97</strain>
    </source>
</reference>
<feature type="compositionally biased region" description="Basic residues" evidence="10">
    <location>
        <begin position="43"/>
        <end position="59"/>
    </location>
</feature>
<dbReference type="GO" id="GO:0000122">
    <property type="term" value="P:negative regulation of transcription by RNA polymerase II"/>
    <property type="evidence" value="ECO:0007669"/>
    <property type="project" value="TreeGrafter"/>
</dbReference>
<evidence type="ECO:0000256" key="5">
    <source>
        <dbReference type="ARBA" id="ARBA00022771"/>
    </source>
</evidence>
<dbReference type="PROSITE" id="PS51061">
    <property type="entry name" value="R3H"/>
    <property type="match status" value="1"/>
</dbReference>
<evidence type="ECO:0000256" key="2">
    <source>
        <dbReference type="ARBA" id="ARBA00007269"/>
    </source>
</evidence>
<dbReference type="PANTHER" id="PTHR12360">
    <property type="entry name" value="NUCLEAR TRANSCRIPTION FACTOR, X-BOX BINDING 1 NFX1"/>
    <property type="match status" value="1"/>
</dbReference>
<comment type="similarity">
    <text evidence="2">Belongs to the NFX1 family.</text>
</comment>
<feature type="region of interest" description="Disordered" evidence="10">
    <location>
        <begin position="1080"/>
        <end position="1099"/>
    </location>
</feature>
<evidence type="ECO:0000256" key="10">
    <source>
        <dbReference type="SAM" id="MobiDB-lite"/>
    </source>
</evidence>
<dbReference type="SUPFAM" id="SSF82708">
    <property type="entry name" value="R3H domain"/>
    <property type="match status" value="1"/>
</dbReference>
<keyword evidence="3" id="KW-0479">Metal-binding</keyword>
<dbReference type="GO" id="GO:0000981">
    <property type="term" value="F:DNA-binding transcription factor activity, RNA polymerase II-specific"/>
    <property type="evidence" value="ECO:0007669"/>
    <property type="project" value="TreeGrafter"/>
</dbReference>
<dbReference type="OrthoDB" id="6512771at2759"/>
<accession>A0A2T3ZPN0</accession>
<dbReference type="FunFam" id="3.30.1370.50:FF:000006">
    <property type="entry name" value="NF-X1 finger transcription factor"/>
    <property type="match status" value="1"/>
</dbReference>
<comment type="subcellular location">
    <subcellularLocation>
        <location evidence="1">Nucleus</location>
    </subcellularLocation>
</comment>
<dbReference type="EMBL" id="KZ679256">
    <property type="protein sequence ID" value="PTB46768.1"/>
    <property type="molecule type" value="Genomic_DNA"/>
</dbReference>
<keyword evidence="6" id="KW-0862">Zinc</keyword>
<evidence type="ECO:0000256" key="1">
    <source>
        <dbReference type="ARBA" id="ARBA00004123"/>
    </source>
</evidence>
<dbReference type="Pfam" id="PF01424">
    <property type="entry name" value="R3H"/>
    <property type="match status" value="1"/>
</dbReference>
<protein>
    <recommendedName>
        <fullName evidence="11">R3H domain-containing protein</fullName>
    </recommendedName>
</protein>
<dbReference type="AlphaFoldDB" id="A0A2T3ZPN0"/>
<dbReference type="PANTHER" id="PTHR12360:SF12">
    <property type="entry name" value="TRANSCRIPTIONAL REPRESSOR NF-X1"/>
    <property type="match status" value="1"/>
</dbReference>
<feature type="domain" description="R3H" evidence="11">
    <location>
        <begin position="853"/>
        <end position="916"/>
    </location>
</feature>
<evidence type="ECO:0000256" key="8">
    <source>
        <dbReference type="ARBA" id="ARBA00023163"/>
    </source>
</evidence>
<sequence length="1130" mass="123387">MHQSDQIADRAQRSSCQSSTAAMPEGEASQTQNPSQNASRGAPRARRGRGRGGRGRGGHHHGDQTQAAQGQPAPQQASSANSSTPMPQQEPAASGNPSRSSRGGRGRRGPRQSERGGARHSAPRAPLPGPSRRFGGHLTVEVDDADSEAPSLSAEAPEFVPGQPVLPRAMPRKSEASKQTEVRLPKSTAADLGTRIHEDISNGNYECTVCTDEVLRKSHVWSCNVCWTVVHLKCAKKWYQNQMKQAAERPQTEPQTEKSWRCPGCNSKLSDEPGSYHCWCGKDVSPRPSSTSLPPHSCGQTCSKPRGTCPHPCGLQCHAGPCPPCTLVGPTQSCFCGKNTSQKLCRETDYENGWSCQEICGDLLPCGEHFCPNPCHSGLCGDCDLKVDAKCYCGRVEKKVPCFERQEIQSSYDVKDGSWFDGSFSCQTPCDRKFDCGTHSCSETCHPQDEQPAHCPYSPDVVTCCPCGKTPLDELLQDPRQTCEDPVPHCERVCDKLLPCGHTCKAKCHTGDCGFCMEDIEISCRCGRTSSTSVCHQGNVQPPWCMRTCQATLSCGRHKCGERCCPGEKKAAERQAASKKKNRQPGDSVVEAEHICIRTCGRPLKCGSHDCQQICHRGSCASCPEAIFHEISCNCGRTVLQPPQPCGTHAPECRFNCPRRPACGHPPVEHNCHMDDISCPKCPFLVDKWCACGKEKLKSQPCHLQAAHCGRPCGKTLKCGLHKCRKLCHRPGECEDSASSSQTCSQVCGKTKLFCDHACQNTCHGQTSCNESSPCTAKTVITCPCGHRQQEVKCLTSSSNPTPSRPDLKCDDECLRLERNKRLAAALNIDPTSHTNDHVPYSDTTLRLFKENLAWAETQEREFRVFSKSPNEARLRYKPMPNHQRQFLHVLAEDYGLESKSEDIEPYRYVVVWKGSKFVSAPAKTLAQCVKIRETQAAEAAATAAANSRAPTPPPAIITEPFNAFLLTSPRFGLTLEDVESALKSDLASQSSAFNFTTTFLPSDEILIRATAHYSSFLTPTAVEQALQTLKPRLDGTIKRLDVAGNILLCHVDANEQISRREDISRSDVSGWSAVAGRAAAKRDDAKTETPAASASGSSGKRLLLGLKKKKVEVKREKSWTEQLGGDVEC</sequence>
<feature type="compositionally biased region" description="Low complexity" evidence="10">
    <location>
        <begin position="64"/>
        <end position="85"/>
    </location>
</feature>